<dbReference type="SUPFAM" id="SSF57863">
    <property type="entry name" value="ArfGap/RecO-like zinc finger"/>
    <property type="match status" value="1"/>
</dbReference>
<evidence type="ECO:0000256" key="4">
    <source>
        <dbReference type="ARBA" id="ARBA00022763"/>
    </source>
</evidence>
<gene>
    <name evidence="8" type="primary">recO</name>
    <name evidence="10" type="ORF">BECKMB1821G_GA0114241_11531</name>
    <name evidence="12" type="ORF">BECKMB1821H_GA0114242_11661</name>
    <name evidence="11" type="ORF">BECKMB1821I_GA0114274_11651</name>
</gene>
<comment type="similarity">
    <text evidence="2 8">Belongs to the RecO family.</text>
</comment>
<feature type="domain" description="DNA replication/recombination mediator RecO N-terminal" evidence="9">
    <location>
        <begin position="10"/>
        <end position="79"/>
    </location>
</feature>
<evidence type="ECO:0000256" key="6">
    <source>
        <dbReference type="ARBA" id="ARBA00023204"/>
    </source>
</evidence>
<evidence type="ECO:0000256" key="1">
    <source>
        <dbReference type="ARBA" id="ARBA00003065"/>
    </source>
</evidence>
<dbReference type="Pfam" id="PF11967">
    <property type="entry name" value="RecO_N"/>
    <property type="match status" value="1"/>
</dbReference>
<evidence type="ECO:0000256" key="5">
    <source>
        <dbReference type="ARBA" id="ARBA00023172"/>
    </source>
</evidence>
<dbReference type="PANTHER" id="PTHR33991:SF1">
    <property type="entry name" value="DNA REPAIR PROTEIN RECO"/>
    <property type="match status" value="1"/>
</dbReference>
<evidence type="ECO:0000256" key="3">
    <source>
        <dbReference type="ARBA" id="ARBA00021310"/>
    </source>
</evidence>
<keyword evidence="4 8" id="KW-0227">DNA damage</keyword>
<dbReference type="GO" id="GO:0006310">
    <property type="term" value="P:DNA recombination"/>
    <property type="evidence" value="ECO:0007669"/>
    <property type="project" value="UniProtKB-UniRule"/>
</dbReference>
<organism evidence="10">
    <name type="scientific">Candidatus Kentrum sp. MB</name>
    <dbReference type="NCBI Taxonomy" id="2138164"/>
    <lineage>
        <taxon>Bacteria</taxon>
        <taxon>Pseudomonadati</taxon>
        <taxon>Pseudomonadota</taxon>
        <taxon>Gammaproteobacteria</taxon>
        <taxon>Candidatus Kentrum</taxon>
    </lineage>
</organism>
<dbReference type="Gene3D" id="2.40.50.140">
    <property type="entry name" value="Nucleic acid-binding proteins"/>
    <property type="match status" value="1"/>
</dbReference>
<dbReference type="EMBL" id="CAADFO010000153">
    <property type="protein sequence ID" value="VFK33388.1"/>
    <property type="molecule type" value="Genomic_DNA"/>
</dbReference>
<dbReference type="HAMAP" id="MF_00201">
    <property type="entry name" value="RecO"/>
    <property type="match status" value="1"/>
</dbReference>
<protein>
    <recommendedName>
        <fullName evidence="3 8">DNA repair protein RecO</fullName>
    </recommendedName>
    <alternativeName>
        <fullName evidence="7 8">Recombination protein O</fullName>
    </alternativeName>
</protein>
<dbReference type="NCBIfam" id="TIGR00613">
    <property type="entry name" value="reco"/>
    <property type="match status" value="1"/>
</dbReference>
<evidence type="ECO:0000256" key="8">
    <source>
        <dbReference type="HAMAP-Rule" id="MF_00201"/>
    </source>
</evidence>
<evidence type="ECO:0000256" key="2">
    <source>
        <dbReference type="ARBA" id="ARBA00007452"/>
    </source>
</evidence>
<name>A0A450XVT6_9GAMM</name>
<dbReference type="Pfam" id="PF02565">
    <property type="entry name" value="RecO_C"/>
    <property type="match status" value="1"/>
</dbReference>
<proteinExistence type="inferred from homology"/>
<dbReference type="InterPro" id="IPR042242">
    <property type="entry name" value="RecO_C"/>
</dbReference>
<keyword evidence="5 8" id="KW-0233">DNA recombination</keyword>
<evidence type="ECO:0000259" key="9">
    <source>
        <dbReference type="Pfam" id="PF11967"/>
    </source>
</evidence>
<reference evidence="10" key="1">
    <citation type="submission" date="2019-02" db="EMBL/GenBank/DDBJ databases">
        <authorList>
            <person name="Gruber-Vodicka R. H."/>
            <person name="Seah K. B. B."/>
        </authorList>
    </citation>
    <scope>NUCLEOTIDE SEQUENCE</scope>
    <source>
        <strain evidence="10">BECK_BZ197</strain>
        <strain evidence="12">BECK_BZ198</strain>
        <strain evidence="11">BECK_BZ199</strain>
    </source>
</reference>
<dbReference type="InterPro" id="IPR022572">
    <property type="entry name" value="DNA_rep/recomb_RecO_N"/>
</dbReference>
<dbReference type="PANTHER" id="PTHR33991">
    <property type="entry name" value="DNA REPAIR PROTEIN RECO"/>
    <property type="match status" value="1"/>
</dbReference>
<sequence length="240" mass="27195">MGIENRPKLQRAFILNRRPYRETSLLVEAFTAQSGRIGLVAKGAKRGKAPLAAILQPFRPLLLSWRGSGELFTLTQAEPDDALSPPSISPVKSGFYLNELLLRLLPRHDPHVDLFQDYSHTLTKIPIPDQEEPALRIFEKRLLRAIGYGLALDRDAETGRPVESHRVYRYRQRLGFIEYRGASNTITTVHGSTLIAMDRESLHEPEQLREAKSLMRAILRGYLGEKPLASRMLYRRATAG</sequence>
<comment type="function">
    <text evidence="1 8">Involved in DNA repair and RecF pathway recombination.</text>
</comment>
<dbReference type="GO" id="GO:0006302">
    <property type="term" value="P:double-strand break repair"/>
    <property type="evidence" value="ECO:0007669"/>
    <property type="project" value="TreeGrafter"/>
</dbReference>
<evidence type="ECO:0000256" key="7">
    <source>
        <dbReference type="ARBA" id="ARBA00033409"/>
    </source>
</evidence>
<accession>A0A450XVT6</accession>
<dbReference type="EMBL" id="CAADFQ010000165">
    <property type="protein sequence ID" value="VFK35936.1"/>
    <property type="molecule type" value="Genomic_DNA"/>
</dbReference>
<dbReference type="SUPFAM" id="SSF50249">
    <property type="entry name" value="Nucleic acid-binding proteins"/>
    <property type="match status" value="1"/>
</dbReference>
<evidence type="ECO:0000313" key="10">
    <source>
        <dbReference type="EMBL" id="VFK33388.1"/>
    </source>
</evidence>
<evidence type="ECO:0000313" key="11">
    <source>
        <dbReference type="EMBL" id="VFK35936.1"/>
    </source>
</evidence>
<dbReference type="Gene3D" id="1.20.1440.120">
    <property type="entry name" value="Recombination protein O, C-terminal domain"/>
    <property type="match status" value="1"/>
</dbReference>
<dbReference type="GO" id="GO:0043590">
    <property type="term" value="C:bacterial nucleoid"/>
    <property type="evidence" value="ECO:0007669"/>
    <property type="project" value="TreeGrafter"/>
</dbReference>
<dbReference type="InterPro" id="IPR012340">
    <property type="entry name" value="NA-bd_OB-fold"/>
</dbReference>
<dbReference type="InterPro" id="IPR037278">
    <property type="entry name" value="ARFGAP/RecO"/>
</dbReference>
<dbReference type="AlphaFoldDB" id="A0A450XVT6"/>
<dbReference type="EMBL" id="CAADGH010000166">
    <property type="protein sequence ID" value="VFK77569.1"/>
    <property type="molecule type" value="Genomic_DNA"/>
</dbReference>
<evidence type="ECO:0000313" key="12">
    <source>
        <dbReference type="EMBL" id="VFK77569.1"/>
    </source>
</evidence>
<dbReference type="InterPro" id="IPR003717">
    <property type="entry name" value="RecO"/>
</dbReference>
<keyword evidence="6 8" id="KW-0234">DNA repair</keyword>